<name>A0A1H2PJX9_9BURK</name>
<evidence type="ECO:0000259" key="10">
    <source>
        <dbReference type="PROSITE" id="PS51123"/>
    </source>
</evidence>
<keyword evidence="12" id="KW-1185">Reference proteome</keyword>
<feature type="region of interest" description="Disordered" evidence="8">
    <location>
        <begin position="275"/>
        <end position="305"/>
    </location>
</feature>
<dbReference type="InterPro" id="IPR036737">
    <property type="entry name" value="OmpA-like_sf"/>
</dbReference>
<dbReference type="STRING" id="1770053.SAMN05216551_101509"/>
<evidence type="ECO:0000313" key="12">
    <source>
        <dbReference type="Proteomes" id="UP000243719"/>
    </source>
</evidence>
<dbReference type="OrthoDB" id="9809186at2"/>
<dbReference type="Pfam" id="PF00691">
    <property type="entry name" value="OmpA"/>
    <property type="match status" value="1"/>
</dbReference>
<evidence type="ECO:0000313" key="11">
    <source>
        <dbReference type="EMBL" id="SDV46646.1"/>
    </source>
</evidence>
<reference evidence="12" key="1">
    <citation type="submission" date="2016-09" db="EMBL/GenBank/DDBJ databases">
        <authorList>
            <person name="Varghese N."/>
            <person name="Submissions S."/>
        </authorList>
    </citation>
    <scope>NUCLEOTIDE SEQUENCE [LARGE SCALE GENOMIC DNA]</scope>
    <source>
        <strain evidence="12">JS23</strain>
    </source>
</reference>
<dbReference type="InterPro" id="IPR006665">
    <property type="entry name" value="OmpA-like"/>
</dbReference>
<accession>A0A1H2PJX9</accession>
<evidence type="ECO:0000256" key="2">
    <source>
        <dbReference type="ARBA" id="ARBA00008914"/>
    </source>
</evidence>
<evidence type="ECO:0000256" key="3">
    <source>
        <dbReference type="ARBA" id="ARBA00022475"/>
    </source>
</evidence>
<comment type="subcellular location">
    <subcellularLocation>
        <location evidence="1">Cell membrane</location>
        <topology evidence="1">Single-pass membrane protein</topology>
    </subcellularLocation>
</comment>
<dbReference type="AlphaFoldDB" id="A0A1H2PJX9"/>
<dbReference type="RefSeq" id="WP_091904213.1">
    <property type="nucleotide sequence ID" value="NZ_FNLO01000001.1"/>
</dbReference>
<keyword evidence="4 9" id="KW-0812">Transmembrane</keyword>
<evidence type="ECO:0000256" key="8">
    <source>
        <dbReference type="SAM" id="MobiDB-lite"/>
    </source>
</evidence>
<dbReference type="NCBIfam" id="NF006548">
    <property type="entry name" value="PRK09041.1"/>
    <property type="match status" value="1"/>
</dbReference>
<keyword evidence="5 9" id="KW-1133">Transmembrane helix</keyword>
<dbReference type="PANTHER" id="PTHR30329:SF18">
    <property type="entry name" value="MOTILITY PROTEIN B"/>
    <property type="match status" value="1"/>
</dbReference>
<feature type="compositionally biased region" description="Polar residues" evidence="8">
    <location>
        <begin position="294"/>
        <end position="305"/>
    </location>
</feature>
<dbReference type="PROSITE" id="PS51123">
    <property type="entry name" value="OMPA_2"/>
    <property type="match status" value="1"/>
</dbReference>
<dbReference type="Gene3D" id="3.30.1330.60">
    <property type="entry name" value="OmpA-like domain"/>
    <property type="match status" value="1"/>
</dbReference>
<dbReference type="Proteomes" id="UP000243719">
    <property type="component" value="Unassembled WGS sequence"/>
</dbReference>
<feature type="region of interest" description="Disordered" evidence="8">
    <location>
        <begin position="73"/>
        <end position="111"/>
    </location>
</feature>
<evidence type="ECO:0000256" key="1">
    <source>
        <dbReference type="ARBA" id="ARBA00004162"/>
    </source>
</evidence>
<evidence type="ECO:0000256" key="4">
    <source>
        <dbReference type="ARBA" id="ARBA00022692"/>
    </source>
</evidence>
<keyword evidence="3" id="KW-1003">Cell membrane</keyword>
<feature type="region of interest" description="Disordered" evidence="8">
    <location>
        <begin position="1"/>
        <end position="22"/>
    </location>
</feature>
<keyword evidence="6 7" id="KW-0472">Membrane</keyword>
<evidence type="ECO:0000256" key="5">
    <source>
        <dbReference type="ARBA" id="ARBA00022989"/>
    </source>
</evidence>
<sequence>MKQDAHRPIVIRRGNPRRRDTHGGSWKLAYADFMTAMMAFFLLMWLLGSVNPEAGRGIADYFKTPLKTALLGGAQTSEGSNVLPGGGADPTRRDGDRQRGDASRRTPATADDAAQLLRLKTRIEDSFAGKPSLKPFLSQIMLDVTDEGLRVQIVDSQNRPMFARASAEVEPYMRDILRELGDALNDVPNRIVVAGHTDAQTYAGGEKGYSNWELSTDRANASRRELVAGGLDDGKVLRVVGMAATSRFNDSDANDPRNRRISVIVLNRRVGSELAARRTASVDDARLDTAGPPSATSAPSGTQQP</sequence>
<protein>
    <submittedName>
        <fullName evidence="11">Chemotaxis protein MotB</fullName>
    </submittedName>
</protein>
<comment type="similarity">
    <text evidence="2">Belongs to the MotB family.</text>
</comment>
<dbReference type="GO" id="GO:0005886">
    <property type="term" value="C:plasma membrane"/>
    <property type="evidence" value="ECO:0007669"/>
    <property type="project" value="UniProtKB-SubCell"/>
</dbReference>
<feature type="transmembrane region" description="Helical" evidence="9">
    <location>
        <begin position="28"/>
        <end position="48"/>
    </location>
</feature>
<evidence type="ECO:0000256" key="9">
    <source>
        <dbReference type="SAM" id="Phobius"/>
    </source>
</evidence>
<dbReference type="InterPro" id="IPR025713">
    <property type="entry name" value="MotB-like_N_dom"/>
</dbReference>
<dbReference type="EMBL" id="FNLO01000001">
    <property type="protein sequence ID" value="SDV46646.1"/>
    <property type="molecule type" value="Genomic_DNA"/>
</dbReference>
<evidence type="ECO:0000256" key="6">
    <source>
        <dbReference type="ARBA" id="ARBA00023136"/>
    </source>
</evidence>
<gene>
    <name evidence="11" type="ORF">SAMN05216551_101509</name>
</gene>
<dbReference type="CDD" id="cd07185">
    <property type="entry name" value="OmpA_C-like"/>
    <property type="match status" value="1"/>
</dbReference>
<feature type="compositionally biased region" description="Basic and acidic residues" evidence="8">
    <location>
        <begin position="90"/>
        <end position="104"/>
    </location>
</feature>
<dbReference type="Pfam" id="PF13677">
    <property type="entry name" value="MotB_plug"/>
    <property type="match status" value="1"/>
</dbReference>
<dbReference type="InterPro" id="IPR050330">
    <property type="entry name" value="Bact_OuterMem_StrucFunc"/>
</dbReference>
<organism evidence="11 12">
    <name type="scientific">Chitinasiproducens palmae</name>
    <dbReference type="NCBI Taxonomy" id="1770053"/>
    <lineage>
        <taxon>Bacteria</taxon>
        <taxon>Pseudomonadati</taxon>
        <taxon>Pseudomonadota</taxon>
        <taxon>Betaproteobacteria</taxon>
        <taxon>Burkholderiales</taxon>
        <taxon>Burkholderiaceae</taxon>
        <taxon>Chitinasiproducens</taxon>
    </lineage>
</organism>
<feature type="domain" description="OmpA-like" evidence="10">
    <location>
        <begin position="149"/>
        <end position="269"/>
    </location>
</feature>
<proteinExistence type="inferred from homology"/>
<evidence type="ECO:0000256" key="7">
    <source>
        <dbReference type="PROSITE-ProRule" id="PRU00473"/>
    </source>
</evidence>
<dbReference type="PANTHER" id="PTHR30329">
    <property type="entry name" value="STATOR ELEMENT OF FLAGELLAR MOTOR COMPLEX"/>
    <property type="match status" value="1"/>
</dbReference>
<dbReference type="SUPFAM" id="SSF103088">
    <property type="entry name" value="OmpA-like"/>
    <property type="match status" value="1"/>
</dbReference>